<accession>A0A3N1GTC8</accession>
<keyword evidence="1" id="KW-0472">Membrane</keyword>
<dbReference type="EMBL" id="RJKL01000001">
    <property type="protein sequence ID" value="ROP33497.1"/>
    <property type="molecule type" value="Genomic_DNA"/>
</dbReference>
<feature type="transmembrane region" description="Helical" evidence="1">
    <location>
        <begin position="180"/>
        <end position="200"/>
    </location>
</feature>
<organism evidence="2 3">
    <name type="scientific">Couchioplanes caeruleus</name>
    <dbReference type="NCBI Taxonomy" id="56438"/>
    <lineage>
        <taxon>Bacteria</taxon>
        <taxon>Bacillati</taxon>
        <taxon>Actinomycetota</taxon>
        <taxon>Actinomycetes</taxon>
        <taxon>Micromonosporales</taxon>
        <taxon>Micromonosporaceae</taxon>
        <taxon>Couchioplanes</taxon>
    </lineage>
</organism>
<evidence type="ECO:0000313" key="2">
    <source>
        <dbReference type="EMBL" id="ROP33497.1"/>
    </source>
</evidence>
<evidence type="ECO:0000256" key="1">
    <source>
        <dbReference type="SAM" id="Phobius"/>
    </source>
</evidence>
<reference evidence="2 3" key="1">
    <citation type="submission" date="2018-11" db="EMBL/GenBank/DDBJ databases">
        <title>Sequencing the genomes of 1000 actinobacteria strains.</title>
        <authorList>
            <person name="Klenk H.-P."/>
        </authorList>
    </citation>
    <scope>NUCLEOTIDE SEQUENCE [LARGE SCALE GENOMIC DNA]</scope>
    <source>
        <strain evidence="2 3">DSM 43634</strain>
    </source>
</reference>
<gene>
    <name evidence="2" type="ORF">EDD30_6484</name>
</gene>
<feature type="transmembrane region" description="Helical" evidence="1">
    <location>
        <begin position="76"/>
        <end position="95"/>
    </location>
</feature>
<evidence type="ECO:0000313" key="3">
    <source>
        <dbReference type="Proteomes" id="UP000271683"/>
    </source>
</evidence>
<dbReference type="Proteomes" id="UP000271683">
    <property type="component" value="Unassembled WGS sequence"/>
</dbReference>
<comment type="caution">
    <text evidence="2">The sequence shown here is derived from an EMBL/GenBank/DDBJ whole genome shotgun (WGS) entry which is preliminary data.</text>
</comment>
<sequence length="241" mass="26297">MATDTQANLFIPMTFVGTLSVPALALTDGSAEPEWVGFPTSCGLLHTRRPPLSLPYDAATAPTARQFVRFRRMRQLLLVPVFTLLIIAGFVIGQLEETTNNTSSNTIQTILYLTAGALGWWVARMEKRTSVRPRPEPIGRLGIYISGVPAGVAQEWVHRNSAVQIVSQPPPWRRFSARTYALFSTLTAVAGAGLLILVTTDRNEGIHVIAFMAILALFAMTIAAAHRALPSSFGRRGRNRG</sequence>
<keyword evidence="1" id="KW-1133">Transmembrane helix</keyword>
<proteinExistence type="predicted"/>
<dbReference type="RefSeq" id="WP_143162721.1">
    <property type="nucleotide sequence ID" value="NZ_RJKL01000001.1"/>
</dbReference>
<keyword evidence="1" id="KW-0812">Transmembrane</keyword>
<dbReference type="AlphaFoldDB" id="A0A3N1GTC8"/>
<protein>
    <submittedName>
        <fullName evidence="2">Uncharacterized protein</fullName>
    </submittedName>
</protein>
<feature type="transmembrane region" description="Helical" evidence="1">
    <location>
        <begin position="107"/>
        <end position="123"/>
    </location>
</feature>
<feature type="transmembrane region" description="Helical" evidence="1">
    <location>
        <begin position="206"/>
        <end position="229"/>
    </location>
</feature>
<name>A0A3N1GTC8_9ACTN</name>
<dbReference type="OrthoDB" id="10017884at2"/>